<protein>
    <submittedName>
        <fullName evidence="6">Uncharacterized protein</fullName>
    </submittedName>
</protein>
<comment type="caution">
    <text evidence="6">The sequence shown here is derived from an EMBL/GenBank/DDBJ whole genome shotgun (WGS) entry which is preliminary data.</text>
</comment>
<dbReference type="EMBL" id="LUAW01000014">
    <property type="protein sequence ID" value="KYQ72605.1"/>
    <property type="molecule type" value="Genomic_DNA"/>
</dbReference>
<evidence type="ECO:0000313" key="7">
    <source>
        <dbReference type="Proteomes" id="UP000076276"/>
    </source>
</evidence>
<dbReference type="InterPro" id="IPR025178">
    <property type="entry name" value="Lnb_N"/>
</dbReference>
<evidence type="ECO:0000259" key="4">
    <source>
        <dbReference type="Pfam" id="PF25224"/>
    </source>
</evidence>
<feature type="domain" description="Lnb N-terminal periplasmic" evidence="2">
    <location>
        <begin position="128"/>
        <end position="297"/>
    </location>
</feature>
<dbReference type="Proteomes" id="UP000076276">
    <property type="component" value="Unassembled WGS sequence"/>
</dbReference>
<accession>A0A151Y3J2</accession>
<name>A0A151Y3J2_9GAMM</name>
<evidence type="ECO:0000256" key="1">
    <source>
        <dbReference type="SAM" id="SignalP"/>
    </source>
</evidence>
<dbReference type="InterPro" id="IPR057164">
    <property type="entry name" value="DUF7842"/>
</dbReference>
<evidence type="ECO:0000259" key="5">
    <source>
        <dbReference type="Pfam" id="PF25225"/>
    </source>
</evidence>
<organism evidence="6 7">
    <name type="scientific">Acinetobacter pragensis</name>
    <dbReference type="NCBI Taxonomy" id="1806892"/>
    <lineage>
        <taxon>Bacteria</taxon>
        <taxon>Pseudomonadati</taxon>
        <taxon>Pseudomonadota</taxon>
        <taxon>Gammaproteobacteria</taxon>
        <taxon>Moraxellales</taxon>
        <taxon>Moraxellaceae</taxon>
        <taxon>Acinetobacter</taxon>
    </lineage>
</organism>
<dbReference type="AlphaFoldDB" id="A0A151Y3J2"/>
<proteinExistence type="predicted"/>
<dbReference type="OrthoDB" id="9759948at2"/>
<feature type="domain" description="DUF7843" evidence="5">
    <location>
        <begin position="41"/>
        <end position="112"/>
    </location>
</feature>
<reference evidence="6 7" key="1">
    <citation type="submission" date="2016-03" db="EMBL/GenBank/DDBJ databases">
        <title>Acinetobacter genomospecies 28 strain ANC 4149.</title>
        <authorList>
            <person name="Radolfova-Krizova L."/>
            <person name="Nemec A."/>
        </authorList>
    </citation>
    <scope>NUCLEOTIDE SEQUENCE [LARGE SCALE GENOMIC DNA]</scope>
    <source>
        <strain evidence="6 7">ANC 4149</strain>
    </source>
</reference>
<evidence type="ECO:0000313" key="6">
    <source>
        <dbReference type="EMBL" id="KYQ72605.1"/>
    </source>
</evidence>
<feature type="domain" description="DUF7840" evidence="3">
    <location>
        <begin position="405"/>
        <end position="632"/>
    </location>
</feature>
<feature type="domain" description="DUF7842" evidence="4">
    <location>
        <begin position="305"/>
        <end position="398"/>
    </location>
</feature>
<dbReference type="Pfam" id="PF13387">
    <property type="entry name" value="Lnb_N"/>
    <property type="match status" value="1"/>
</dbReference>
<dbReference type="Pfam" id="PF25224">
    <property type="entry name" value="DUF7842"/>
    <property type="match status" value="1"/>
</dbReference>
<dbReference type="RefSeq" id="WP_067667492.1">
    <property type="nucleotide sequence ID" value="NZ_CBCSIK010000001.1"/>
</dbReference>
<dbReference type="Pfam" id="PF25225">
    <property type="entry name" value="DUF7843"/>
    <property type="match status" value="1"/>
</dbReference>
<evidence type="ECO:0000259" key="2">
    <source>
        <dbReference type="Pfam" id="PF13387"/>
    </source>
</evidence>
<dbReference type="STRING" id="1806892.AZH43_08905"/>
<keyword evidence="1" id="KW-0732">Signal</keyword>
<feature type="signal peptide" evidence="1">
    <location>
        <begin position="1"/>
        <end position="18"/>
    </location>
</feature>
<feature type="chain" id="PRO_5007592242" evidence="1">
    <location>
        <begin position="19"/>
        <end position="633"/>
    </location>
</feature>
<dbReference type="Pfam" id="PF25222">
    <property type="entry name" value="DUF7840"/>
    <property type="match status" value="1"/>
</dbReference>
<gene>
    <name evidence="6" type="ORF">AZH43_08905</name>
</gene>
<dbReference type="InterPro" id="IPR057162">
    <property type="entry name" value="DUF7840"/>
</dbReference>
<keyword evidence="7" id="KW-1185">Reference proteome</keyword>
<dbReference type="InterPro" id="IPR057165">
    <property type="entry name" value="DUF7843"/>
</dbReference>
<sequence>MKSIALCCALAVPSFAFAQNSPAEILVSVSDAYGAKAEQLQLADQLAWTRLMYADAQGQSEVAYAGYFLSQDGQHNLKNELRANVQALFQEASPNQSIRCRFPARSQWLMAQLQIQSSQLPEAKCPELDDWFGKIKPYKATLIYATDFMGNPSSMFGHTLLRIDPKDQEQLNLVSYAINYAATVANADGWSFAWKGLTGQYPGEFSLMPYYRKVKEYGDFESRDLWEYELNLSETETQFLVKHIWEMQNVSFPYYFVSDNCAYRLLGLLDTVRPELDLKNQFKAAAIPIETIRSVARQGLVAETAYRPALETQLLAQARQHGNVLAQKAHQLAFAAPLQMQAQLSAYSEIERAKILEMAYDDLYLYLTSRKVEGEFAQPRLRQLLVLRSEIHAEKQRKDAPRPNTDPVQGHHARNLQFTAGEVQGDSFFELGHRQAYHDLIDPQGGFRTGTQLMFWDGALQYRQDELKLEHFNFLSVNSYNPITPFKTPLSWGFNFGWQQEALGAHGQFSEIHQHGVANLSVQTGFSKANSDRSHLCYAQMQMHLQGSQSLDNGWRAGAGPALGCQNIWSDKINSLVQIELPFWQDQSQWAVRLNSQLQYSVDAQNALRVGWVFQQQHRLDWNKASLEFVHFF</sequence>
<evidence type="ECO:0000259" key="3">
    <source>
        <dbReference type="Pfam" id="PF25222"/>
    </source>
</evidence>